<reference evidence="3 4" key="1">
    <citation type="submission" date="2017-09" db="EMBL/GenBank/DDBJ databases">
        <authorList>
            <person name="Ehlers B."/>
            <person name="Leendertz F.H."/>
        </authorList>
    </citation>
    <scope>NUCLEOTIDE SEQUENCE [LARGE SCALE GENOMIC DNA]</scope>
    <source>
        <strain evidence="3 4">DSM 18289</strain>
    </source>
</reference>
<keyword evidence="1" id="KW-0378">Hydrolase</keyword>
<dbReference type="PANTHER" id="PTHR43546">
    <property type="entry name" value="UPF0173 METAL-DEPENDENT HYDROLASE MJ1163-RELATED"/>
    <property type="match status" value="1"/>
</dbReference>
<dbReference type="InterPro" id="IPR036866">
    <property type="entry name" value="RibonucZ/Hydroxyglut_hydro"/>
</dbReference>
<dbReference type="SUPFAM" id="SSF56281">
    <property type="entry name" value="Metallo-hydrolase/oxidoreductase"/>
    <property type="match status" value="1"/>
</dbReference>
<organism evidence="3 4">
    <name type="scientific">Cohaesibacter gelatinilyticus</name>
    <dbReference type="NCBI Taxonomy" id="372072"/>
    <lineage>
        <taxon>Bacteria</taxon>
        <taxon>Pseudomonadati</taxon>
        <taxon>Pseudomonadota</taxon>
        <taxon>Alphaproteobacteria</taxon>
        <taxon>Hyphomicrobiales</taxon>
        <taxon>Cohaesibacteraceae</taxon>
    </lineage>
</organism>
<accession>A0A285PDY9</accession>
<dbReference type="Proteomes" id="UP000219439">
    <property type="component" value="Unassembled WGS sequence"/>
</dbReference>
<keyword evidence="4" id="KW-1185">Reference proteome</keyword>
<gene>
    <name evidence="3" type="ORF">SAMN06265368_2540</name>
</gene>
<dbReference type="InterPro" id="IPR050114">
    <property type="entry name" value="UPF0173_UPF0282_UlaG_hydrolase"/>
</dbReference>
<dbReference type="Pfam" id="PF12706">
    <property type="entry name" value="Lactamase_B_2"/>
    <property type="match status" value="1"/>
</dbReference>
<protein>
    <submittedName>
        <fullName evidence="3">L-ascorbate metabolism protein UlaG, beta-lactamase superfamily</fullName>
    </submittedName>
</protein>
<dbReference type="GO" id="GO:0016787">
    <property type="term" value="F:hydrolase activity"/>
    <property type="evidence" value="ECO:0007669"/>
    <property type="project" value="UniProtKB-KW"/>
</dbReference>
<dbReference type="PANTHER" id="PTHR43546:SF9">
    <property type="entry name" value="L-ASCORBATE-6-PHOSPHATE LACTONASE ULAG-RELATED"/>
    <property type="match status" value="1"/>
</dbReference>
<name>A0A285PDY9_9HYPH</name>
<dbReference type="AlphaFoldDB" id="A0A285PDY9"/>
<dbReference type="Gene3D" id="3.60.15.10">
    <property type="entry name" value="Ribonuclease Z/Hydroxyacylglutathione hydrolase-like"/>
    <property type="match status" value="1"/>
</dbReference>
<dbReference type="RefSeq" id="WP_170956081.1">
    <property type="nucleotide sequence ID" value="NZ_OBEL01000002.1"/>
</dbReference>
<sequence>MDRRSFLKSAGGAIVLGGSVGSAKAGAASSSTPLIKVTWHGASTMQLEFNGLTFLTDPCFGEGEEAFVMGDPNEMFDLAKGPNVKPHGRRTPLRRAKLKVPDHVILSHAHEDHFDQRAARELSKDVPFILPPFDVKKINDMGFTALDPMDWGEVRSFVVGNGKVEITALPAFHSENPEIAKILGKGNGYWITFSQGDWSRSLYWTGDSFGTKQVVEATSAMGIPDLMVAHMGGVGTTGPLGKISMEAEDLLPFAAAIKPAQVLAIHHTTYDLYLEPIAKLMAKNEHGALPLDVLSSGSTLLLE</sequence>
<evidence type="ECO:0000313" key="3">
    <source>
        <dbReference type="EMBL" id="SNZ19453.1"/>
    </source>
</evidence>
<dbReference type="EMBL" id="OBEL01000002">
    <property type="protein sequence ID" value="SNZ19453.1"/>
    <property type="molecule type" value="Genomic_DNA"/>
</dbReference>
<evidence type="ECO:0000259" key="2">
    <source>
        <dbReference type="Pfam" id="PF12706"/>
    </source>
</evidence>
<evidence type="ECO:0000313" key="4">
    <source>
        <dbReference type="Proteomes" id="UP000219439"/>
    </source>
</evidence>
<dbReference type="InterPro" id="IPR001279">
    <property type="entry name" value="Metallo-B-lactamas"/>
</dbReference>
<feature type="domain" description="Metallo-beta-lactamase" evidence="2">
    <location>
        <begin position="55"/>
        <end position="267"/>
    </location>
</feature>
<evidence type="ECO:0000256" key="1">
    <source>
        <dbReference type="ARBA" id="ARBA00022801"/>
    </source>
</evidence>
<proteinExistence type="predicted"/>